<reference evidence="2 3" key="1">
    <citation type="submission" date="2019-03" db="EMBL/GenBank/DDBJ databases">
        <title>Dyadobacter AR-3-6 sp. nov., isolated from arctic soil.</title>
        <authorList>
            <person name="Chaudhary D.K."/>
        </authorList>
    </citation>
    <scope>NUCLEOTIDE SEQUENCE [LARGE SCALE GENOMIC DNA]</scope>
    <source>
        <strain evidence="2 3">AR-3-6</strain>
    </source>
</reference>
<evidence type="ECO:0000256" key="1">
    <source>
        <dbReference type="SAM" id="Phobius"/>
    </source>
</evidence>
<feature type="transmembrane region" description="Helical" evidence="1">
    <location>
        <begin position="92"/>
        <end position="110"/>
    </location>
</feature>
<dbReference type="Proteomes" id="UP000294850">
    <property type="component" value="Unassembled WGS sequence"/>
</dbReference>
<protein>
    <submittedName>
        <fullName evidence="2">DUF4134 domain-containing protein</fullName>
    </submittedName>
</protein>
<dbReference type="Pfam" id="PF13572">
    <property type="entry name" value="DUF4134"/>
    <property type="match status" value="1"/>
</dbReference>
<keyword evidence="3" id="KW-1185">Reference proteome</keyword>
<keyword evidence="1" id="KW-0472">Membrane</keyword>
<dbReference type="OrthoDB" id="957526at2"/>
<keyword evidence="1" id="KW-1133">Transmembrane helix</keyword>
<dbReference type="InterPro" id="IPR025408">
    <property type="entry name" value="DUF4134"/>
</dbReference>
<dbReference type="AlphaFoldDB" id="A0A4R5DH55"/>
<feature type="transmembrane region" description="Helical" evidence="1">
    <location>
        <begin position="42"/>
        <end position="65"/>
    </location>
</feature>
<feature type="transmembrane region" description="Helical" evidence="1">
    <location>
        <begin position="6"/>
        <end position="30"/>
    </location>
</feature>
<sequence length="145" mass="15718">MSMSGAWVMAKIIALTIIAVAGLIAGLRIFQNMQKGEEFEGPVIRWGAGLVGASALVYAVEAFIYTDSAGWASSGTAPHLVAISYGAEAHQAALYLGILFSIIGLVRIYKKVRDGDDDVYDYGLKWFGSLMFLFMMGWIIDSILN</sequence>
<keyword evidence="1" id="KW-0812">Transmembrane</keyword>
<organism evidence="2 3">
    <name type="scientific">Dyadobacter psychrotolerans</name>
    <dbReference type="NCBI Taxonomy" id="2541721"/>
    <lineage>
        <taxon>Bacteria</taxon>
        <taxon>Pseudomonadati</taxon>
        <taxon>Bacteroidota</taxon>
        <taxon>Cytophagia</taxon>
        <taxon>Cytophagales</taxon>
        <taxon>Spirosomataceae</taxon>
        <taxon>Dyadobacter</taxon>
    </lineage>
</organism>
<evidence type="ECO:0000313" key="2">
    <source>
        <dbReference type="EMBL" id="TDE09803.1"/>
    </source>
</evidence>
<dbReference type="EMBL" id="SMFL01000018">
    <property type="protein sequence ID" value="TDE09803.1"/>
    <property type="molecule type" value="Genomic_DNA"/>
</dbReference>
<evidence type="ECO:0000313" key="3">
    <source>
        <dbReference type="Proteomes" id="UP000294850"/>
    </source>
</evidence>
<proteinExistence type="predicted"/>
<gene>
    <name evidence="2" type="ORF">E0F88_29880</name>
</gene>
<accession>A0A4R5DH55</accession>
<comment type="caution">
    <text evidence="2">The sequence shown here is derived from an EMBL/GenBank/DDBJ whole genome shotgun (WGS) entry which is preliminary data.</text>
</comment>
<feature type="transmembrane region" description="Helical" evidence="1">
    <location>
        <begin position="122"/>
        <end position="140"/>
    </location>
</feature>
<name>A0A4R5DH55_9BACT</name>